<dbReference type="AlphaFoldDB" id="I1CVW2"/>
<dbReference type="InParanoid" id="I1CVW2"/>
<evidence type="ECO:0000256" key="1">
    <source>
        <dbReference type="SAM" id="MobiDB-lite"/>
    </source>
</evidence>
<dbReference type="RefSeq" id="XP_067527988.1">
    <property type="nucleotide sequence ID" value="XM_067671887.1"/>
</dbReference>
<name>I1CVW2_RHIO9</name>
<gene>
    <name evidence="2" type="ORF">RO3G_17303</name>
</gene>
<feature type="compositionally biased region" description="Low complexity" evidence="1">
    <location>
        <begin position="252"/>
        <end position="268"/>
    </location>
</feature>
<dbReference type="GeneID" id="93624268"/>
<organism evidence="2 3">
    <name type="scientific">Rhizopus delemar (strain RA 99-880 / ATCC MYA-4621 / FGSC 9543 / NRRL 43880)</name>
    <name type="common">Mucormycosis agent</name>
    <name type="synonym">Rhizopus arrhizus var. delemar</name>
    <dbReference type="NCBI Taxonomy" id="246409"/>
    <lineage>
        <taxon>Eukaryota</taxon>
        <taxon>Fungi</taxon>
        <taxon>Fungi incertae sedis</taxon>
        <taxon>Mucoromycota</taxon>
        <taxon>Mucoromycotina</taxon>
        <taxon>Mucoromycetes</taxon>
        <taxon>Mucorales</taxon>
        <taxon>Mucorineae</taxon>
        <taxon>Rhizopodaceae</taxon>
        <taxon>Rhizopus</taxon>
    </lineage>
</organism>
<keyword evidence="3" id="KW-1185">Reference proteome</keyword>
<protein>
    <submittedName>
        <fullName evidence="2">Uncharacterized protein</fullName>
    </submittedName>
</protein>
<evidence type="ECO:0000313" key="2">
    <source>
        <dbReference type="EMBL" id="EIE92592.1"/>
    </source>
</evidence>
<sequence>MPKEVYDNTDIDAMALNKLRNINKNTQHMLEVIQDIRDKVYGTLDDFNPSDKSQVQQFLDHLASCSRSLTNANGLFMAMPGVLTSVKPAVSLTGKNVPPIIKTRTSNQPTITFQPKVKYTATPVQEKKDNTNNVEDVTNQMSSLNLSVVESTDNTSAGAQSVSELGEFESGNLRSYSDFDDEPDLFFDEAPLTLGVQKKQMSVEHLLKKLGKAPVVSSTTTTTTTSTSDVQSPKETVIQPQVRAPIPPPMRRSPSSSSMHSATSVRSAISSNSKKFTPVVKSATSSPPMKPRPKLIARKKR</sequence>
<accession>I1CVW2</accession>
<dbReference type="Proteomes" id="UP000009138">
    <property type="component" value="Unassembled WGS sequence"/>
</dbReference>
<dbReference type="EMBL" id="GG669516">
    <property type="protein sequence ID" value="EIE92592.1"/>
    <property type="molecule type" value="Genomic_DNA"/>
</dbReference>
<evidence type="ECO:0000313" key="3">
    <source>
        <dbReference type="Proteomes" id="UP000009138"/>
    </source>
</evidence>
<dbReference type="VEuPathDB" id="FungiDB:RO3G_17303"/>
<feature type="compositionally biased region" description="Low complexity" evidence="1">
    <location>
        <begin position="217"/>
        <end position="228"/>
    </location>
</feature>
<feature type="compositionally biased region" description="Basic residues" evidence="1">
    <location>
        <begin position="291"/>
        <end position="301"/>
    </location>
</feature>
<reference evidence="2 3" key="1">
    <citation type="journal article" date="2009" name="PLoS Genet.">
        <title>Genomic analysis of the basal lineage fungus Rhizopus oryzae reveals a whole-genome duplication.</title>
        <authorList>
            <person name="Ma L.-J."/>
            <person name="Ibrahim A.S."/>
            <person name="Skory C."/>
            <person name="Grabherr M.G."/>
            <person name="Burger G."/>
            <person name="Butler M."/>
            <person name="Elias M."/>
            <person name="Idnurm A."/>
            <person name="Lang B.F."/>
            <person name="Sone T."/>
            <person name="Abe A."/>
            <person name="Calvo S.E."/>
            <person name="Corrochano L.M."/>
            <person name="Engels R."/>
            <person name="Fu J."/>
            <person name="Hansberg W."/>
            <person name="Kim J.-M."/>
            <person name="Kodira C.D."/>
            <person name="Koehrsen M.J."/>
            <person name="Liu B."/>
            <person name="Miranda-Saavedra D."/>
            <person name="O'Leary S."/>
            <person name="Ortiz-Castellanos L."/>
            <person name="Poulter R."/>
            <person name="Rodriguez-Romero J."/>
            <person name="Ruiz-Herrera J."/>
            <person name="Shen Y.-Q."/>
            <person name="Zeng Q."/>
            <person name="Galagan J."/>
            <person name="Birren B.W."/>
            <person name="Cuomo C.A."/>
            <person name="Wickes B.L."/>
        </authorList>
    </citation>
    <scope>NUCLEOTIDE SEQUENCE [LARGE SCALE GENOMIC DNA]</scope>
    <source>
        <strain evidence="3">RA 99-880 / ATCC MYA-4621 / FGSC 9543 / NRRL 43880</strain>
    </source>
</reference>
<proteinExistence type="predicted"/>
<feature type="region of interest" description="Disordered" evidence="1">
    <location>
        <begin position="213"/>
        <end position="301"/>
    </location>
</feature>